<organism evidence="1 2">
    <name type="scientific">Paenibacillus hemerocallicola</name>
    <dbReference type="NCBI Taxonomy" id="1172614"/>
    <lineage>
        <taxon>Bacteria</taxon>
        <taxon>Bacillati</taxon>
        <taxon>Bacillota</taxon>
        <taxon>Bacilli</taxon>
        <taxon>Bacillales</taxon>
        <taxon>Paenibacillaceae</taxon>
        <taxon>Paenibacillus</taxon>
    </lineage>
</organism>
<evidence type="ECO:0000313" key="2">
    <source>
        <dbReference type="Proteomes" id="UP000307943"/>
    </source>
</evidence>
<dbReference type="EMBL" id="VDCQ01000001">
    <property type="protein sequence ID" value="TNJ68090.1"/>
    <property type="molecule type" value="Genomic_DNA"/>
</dbReference>
<protein>
    <submittedName>
        <fullName evidence="1">DUF3024 domain-containing protein</fullName>
    </submittedName>
</protein>
<evidence type="ECO:0000313" key="1">
    <source>
        <dbReference type="EMBL" id="TNJ68090.1"/>
    </source>
</evidence>
<keyword evidence="2" id="KW-1185">Reference proteome</keyword>
<reference evidence="1 2" key="1">
    <citation type="submission" date="2019-05" db="EMBL/GenBank/DDBJ databases">
        <title>We sequenced the genome of Paenibacillus hemerocallicola KCTC 33185 for further insight into its adaptation and study the phylogeny of Paenibacillus.</title>
        <authorList>
            <person name="Narsing Rao M.P."/>
        </authorList>
    </citation>
    <scope>NUCLEOTIDE SEQUENCE [LARGE SCALE GENOMIC DNA]</scope>
    <source>
        <strain evidence="1 2">KCTC 33185</strain>
    </source>
</reference>
<gene>
    <name evidence="1" type="ORF">FE784_00020</name>
</gene>
<sequence length="109" mass="13378">MDDFTKTRVTKIMEKYTENKIPKHLQNQIRMTFKIRGNNVTLLEERPAFRGDQWVQLDIAQFRLDQNKWKVYWRDSKDKWHLVEEITPEEDYEKQLMRVDKDNTGVFWG</sequence>
<dbReference type="RefSeq" id="WP_139600067.1">
    <property type="nucleotide sequence ID" value="NZ_VDCQ01000001.1"/>
</dbReference>
<comment type="caution">
    <text evidence="1">The sequence shown here is derived from an EMBL/GenBank/DDBJ whole genome shotgun (WGS) entry which is preliminary data.</text>
</comment>
<dbReference type="Proteomes" id="UP000307943">
    <property type="component" value="Unassembled WGS sequence"/>
</dbReference>
<dbReference type="InterPro" id="IPR021388">
    <property type="entry name" value="DUF3024"/>
</dbReference>
<dbReference type="AlphaFoldDB" id="A0A5C4THY5"/>
<name>A0A5C4THY5_9BACL</name>
<accession>A0A5C4THY5</accession>
<dbReference type="Pfam" id="PF11225">
    <property type="entry name" value="DUF3024"/>
    <property type="match status" value="1"/>
</dbReference>
<proteinExistence type="predicted"/>
<dbReference type="OrthoDB" id="1362002at2"/>